<feature type="transmembrane region" description="Helical" evidence="2">
    <location>
        <begin position="427"/>
        <end position="448"/>
    </location>
</feature>
<evidence type="ECO:0000259" key="3">
    <source>
        <dbReference type="Pfam" id="PF13476"/>
    </source>
</evidence>
<keyword evidence="2" id="KW-1133">Transmembrane helix</keyword>
<evidence type="ECO:0000313" key="4">
    <source>
        <dbReference type="EMBL" id="CRH07107.1"/>
    </source>
</evidence>
<organism evidence="4">
    <name type="scientific">Magnetococcus massalia (strain MO-1)</name>
    <dbReference type="NCBI Taxonomy" id="451514"/>
    <lineage>
        <taxon>Bacteria</taxon>
        <taxon>Pseudomonadati</taxon>
        <taxon>Pseudomonadota</taxon>
        <taxon>Magnetococcia</taxon>
        <taxon>Magnetococcales</taxon>
        <taxon>Magnetococcaceae</taxon>
        <taxon>Magnetococcus</taxon>
    </lineage>
</organism>
<accession>A0A1S7LLW6</accession>
<evidence type="ECO:0000256" key="2">
    <source>
        <dbReference type="SAM" id="Phobius"/>
    </source>
</evidence>
<feature type="transmembrane region" description="Helical" evidence="2">
    <location>
        <begin position="373"/>
        <end position="393"/>
    </location>
</feature>
<dbReference type="Gene3D" id="3.40.50.300">
    <property type="entry name" value="P-loop containing nucleotide triphosphate hydrolases"/>
    <property type="match status" value="2"/>
</dbReference>
<dbReference type="AlphaFoldDB" id="A0A1S7LLW6"/>
<dbReference type="Pfam" id="PF13476">
    <property type="entry name" value="AAA_23"/>
    <property type="match status" value="1"/>
</dbReference>
<dbReference type="PANTHER" id="PTHR32114">
    <property type="entry name" value="ABC TRANSPORTER ABCH.3"/>
    <property type="match status" value="1"/>
</dbReference>
<name>A0A1S7LLW6_MAGMO</name>
<keyword evidence="2" id="KW-0812">Transmembrane</keyword>
<sequence length="769" mass="88036">MIVHSLYAENIFRFHRVQLTDLPARGVIAIQGPNESGKSSILEMLNLALFGRTSKFSDNNLGQVICWGETRGEVRLSFIANDGKRYVVTRYLDTEGSHRASLVSQDEADRDSPVAQGVVSVNRAIVKRLGFGYADFMEILFLTQQGESNGWAREATLRRLSGVALLEQVVEEFSDEVIEMAGESQNSGHRIEQIQEMLEELDLDEDSLESLESERKAVEEARVVLDRRIRQIRSFDTALQGAISQVEEGALPRLGPSDDLMQWKREIHNALDSLDTLDRVCNENVMGVEEMPTRHLRTVIHRREAALVELEGLMDEMRLQKDRWKRWLGETVPHPPQQTFQEQEEPNQHKNYLIVRTQLQRRRDHALMWQQRLGWGSSLFALTTVMLTILWHLSLLANMDSVPQEMVLGGGDIQMTVGAAWWSWSHASFAILSGLVAAVGSLGFWRFTMLKRRIFKQMQAQDKQARYGTEQVRRLEAVLNKPVLARFHELITLTDAPWTEQLSRWLVGTGASLTDSSLASEAQQELKDEVQAMVIRLTGDRQQLNQRLGDASTERESLSERIYQLEEAMTEEQHRRSEDERLRRELTTTHKEHVAQRHGVRVREISLELLAGAQRAFNTRFDREMRRWVSELAPRYTQGRYRYLRFNEEMKIEAFSNEQNGFVHMESLSSGVQRQLYLALRLTLAQALSAHAVKGAQLLALDEPFAFFDQERARLALQALREPTDPLSQIWIATPHLPLMSQESLEKSDGVLISCKSDEHSLTHTEAPL</sequence>
<feature type="coiled-coil region" evidence="1">
    <location>
        <begin position="191"/>
        <end position="228"/>
    </location>
</feature>
<dbReference type="InterPro" id="IPR027417">
    <property type="entry name" value="P-loop_NTPase"/>
</dbReference>
<keyword evidence="1" id="KW-0175">Coiled coil</keyword>
<dbReference type="SUPFAM" id="SSF52540">
    <property type="entry name" value="P-loop containing nucleoside triphosphate hydrolases"/>
    <property type="match status" value="1"/>
</dbReference>
<dbReference type="InterPro" id="IPR038729">
    <property type="entry name" value="Rad50/SbcC_AAA"/>
</dbReference>
<dbReference type="GO" id="GO:0006302">
    <property type="term" value="P:double-strand break repair"/>
    <property type="evidence" value="ECO:0007669"/>
    <property type="project" value="InterPro"/>
</dbReference>
<reference evidence="4" key="1">
    <citation type="submission" date="2015-04" db="EMBL/GenBank/DDBJ databases">
        <authorList>
            <person name="Syromyatnikov M.Y."/>
            <person name="Popov V.N."/>
        </authorList>
    </citation>
    <scope>NUCLEOTIDE SEQUENCE</scope>
    <source>
        <strain evidence="4">MO-1</strain>
    </source>
</reference>
<dbReference type="PANTHER" id="PTHR32114:SF2">
    <property type="entry name" value="ABC TRANSPORTER ABCH.3"/>
    <property type="match status" value="1"/>
</dbReference>
<feature type="coiled-coil region" evidence="1">
    <location>
        <begin position="541"/>
        <end position="575"/>
    </location>
</feature>
<evidence type="ECO:0000256" key="1">
    <source>
        <dbReference type="SAM" id="Coils"/>
    </source>
</evidence>
<keyword evidence="2" id="KW-0472">Membrane</keyword>
<protein>
    <recommendedName>
        <fullName evidence="3">Rad50/SbcC-type AAA domain-containing protein</fullName>
    </recommendedName>
</protein>
<gene>
    <name evidence="4" type="ORF">MAGMO_2961</name>
</gene>
<proteinExistence type="predicted"/>
<dbReference type="EMBL" id="LO017727">
    <property type="protein sequence ID" value="CRH07107.1"/>
    <property type="molecule type" value="Genomic_DNA"/>
</dbReference>
<feature type="domain" description="Rad50/SbcC-type AAA" evidence="3">
    <location>
        <begin position="6"/>
        <end position="219"/>
    </location>
</feature>
<dbReference type="GO" id="GO:0016887">
    <property type="term" value="F:ATP hydrolysis activity"/>
    <property type="evidence" value="ECO:0007669"/>
    <property type="project" value="InterPro"/>
</dbReference>